<dbReference type="SMART" id="SM00369">
    <property type="entry name" value="LRR_TYP"/>
    <property type="match status" value="8"/>
</dbReference>
<evidence type="ECO:0000256" key="3">
    <source>
        <dbReference type="ARBA" id="ARBA00023786"/>
    </source>
</evidence>
<dbReference type="InterPro" id="IPR032675">
    <property type="entry name" value="LRR_dom_sf"/>
</dbReference>
<keyword evidence="1" id="KW-0433">Leucine-rich repeat</keyword>
<dbReference type="SMART" id="SM00364">
    <property type="entry name" value="LRR_BAC"/>
    <property type="match status" value="8"/>
</dbReference>
<reference evidence="5 6" key="1">
    <citation type="submission" date="2024-01" db="EMBL/GenBank/DDBJ databases">
        <title>The complete chloroplast genome sequence of Lithospermum erythrorhizon: insights into the phylogenetic relationship among Boraginaceae species and the maternal lineages of purple gromwells.</title>
        <authorList>
            <person name="Okada T."/>
            <person name="Watanabe K."/>
        </authorList>
    </citation>
    <scope>NUCLEOTIDE SEQUENCE [LARGE SCALE GENOMIC DNA]</scope>
</reference>
<dbReference type="GO" id="GO:0005737">
    <property type="term" value="C:cytoplasm"/>
    <property type="evidence" value="ECO:0007669"/>
    <property type="project" value="TreeGrafter"/>
</dbReference>
<evidence type="ECO:0000313" key="6">
    <source>
        <dbReference type="Proteomes" id="UP001454036"/>
    </source>
</evidence>
<dbReference type="SUPFAM" id="SSF52058">
    <property type="entry name" value="L domain-like"/>
    <property type="match status" value="1"/>
</dbReference>
<evidence type="ECO:0000256" key="2">
    <source>
        <dbReference type="ARBA" id="ARBA00022737"/>
    </source>
</evidence>
<dbReference type="EMBL" id="BAABME010009857">
    <property type="protein sequence ID" value="GAA0175942.1"/>
    <property type="molecule type" value="Genomic_DNA"/>
</dbReference>
<evidence type="ECO:0000256" key="4">
    <source>
        <dbReference type="SAM" id="MobiDB-lite"/>
    </source>
</evidence>
<dbReference type="Gene3D" id="3.80.10.10">
    <property type="entry name" value="Ribonuclease Inhibitor"/>
    <property type="match status" value="2"/>
</dbReference>
<proteinExistence type="inferred from homology"/>
<dbReference type="Pfam" id="PF13855">
    <property type="entry name" value="LRR_8"/>
    <property type="match status" value="1"/>
</dbReference>
<dbReference type="InterPro" id="IPR003591">
    <property type="entry name" value="Leu-rich_rpt_typical-subtyp"/>
</dbReference>
<gene>
    <name evidence="5" type="ORF">LIER_29028</name>
</gene>
<dbReference type="GO" id="GO:0006952">
    <property type="term" value="P:defense response"/>
    <property type="evidence" value="ECO:0007669"/>
    <property type="project" value="UniProtKB-ARBA"/>
</dbReference>
<dbReference type="PANTHER" id="PTHR48051:SF54">
    <property type="entry name" value="LEUCINE-RICH REPEAT-CONTAINING PROTEIN"/>
    <property type="match status" value="1"/>
</dbReference>
<dbReference type="Proteomes" id="UP001454036">
    <property type="component" value="Unassembled WGS sequence"/>
</dbReference>
<comment type="similarity">
    <text evidence="3">Belongs to the SHOC2 family.</text>
</comment>
<accession>A0AAV3RHV0</accession>
<keyword evidence="6" id="KW-1185">Reference proteome</keyword>
<dbReference type="AlphaFoldDB" id="A0AAV3RHV0"/>
<dbReference type="PANTHER" id="PTHR48051">
    <property type="match status" value="1"/>
</dbReference>
<dbReference type="Pfam" id="PF00560">
    <property type="entry name" value="LRR_1"/>
    <property type="match status" value="2"/>
</dbReference>
<organism evidence="5 6">
    <name type="scientific">Lithospermum erythrorhizon</name>
    <name type="common">Purple gromwell</name>
    <name type="synonym">Lithospermum officinale var. erythrorhizon</name>
    <dbReference type="NCBI Taxonomy" id="34254"/>
    <lineage>
        <taxon>Eukaryota</taxon>
        <taxon>Viridiplantae</taxon>
        <taxon>Streptophyta</taxon>
        <taxon>Embryophyta</taxon>
        <taxon>Tracheophyta</taxon>
        <taxon>Spermatophyta</taxon>
        <taxon>Magnoliopsida</taxon>
        <taxon>eudicotyledons</taxon>
        <taxon>Gunneridae</taxon>
        <taxon>Pentapetalae</taxon>
        <taxon>asterids</taxon>
        <taxon>lamiids</taxon>
        <taxon>Boraginales</taxon>
        <taxon>Boraginaceae</taxon>
        <taxon>Boraginoideae</taxon>
        <taxon>Lithospermeae</taxon>
        <taxon>Lithospermum</taxon>
    </lineage>
</organism>
<feature type="region of interest" description="Disordered" evidence="4">
    <location>
        <begin position="164"/>
        <end position="187"/>
    </location>
</feature>
<dbReference type="InterPro" id="IPR050216">
    <property type="entry name" value="LRR_domain-containing"/>
</dbReference>
<comment type="caution">
    <text evidence="5">The sequence shown here is derived from an EMBL/GenBank/DDBJ whole genome shotgun (WGS) entry which is preliminary data.</text>
</comment>
<dbReference type="PROSITE" id="PS51450">
    <property type="entry name" value="LRR"/>
    <property type="match status" value="3"/>
</dbReference>
<sequence>MDPNPNNFPILSFVMSKLPSMSPRAPPDDKFKVEQPPPPKPEEPNFELYEKMPCLNNPKVVSEMRLAVADVSQARSALRCMGERPDHERVDIAKAKVVELNARLEELSSSPAPYPTLDADLKKAEEERRMYKAVVDYDEMLAAYEGLLREAEGRLERIYEAAVAGHDSVDPQEGDEGEEKGGEEKLDQEVERIMLEAGSGKVIENVDLSKKQLRILPEAFFASLDSIVSLNLSNNSLQAVPELIAGLEKLEELNLSSNELESLPGSIGLLINLKILNVSRNKLVELPDSICHCRSLVELNASFNRLAYLPTNIGYELVNLKRLSVQLNKLRSLPTSIGEMKSLQVLDAHFNELHGLPISIGKLLNLEVLNLGSNFSDLSELPHTIGDLINLKELDISNNQIHELPDMFGLLVNLIKLNLDHNPLTMPPKEVVVQGIEPIKRFMAKRRADLLIEESLLNRSTSWLSNLASNVSGYLGSPKSNAEPSYLDQEL</sequence>
<evidence type="ECO:0000256" key="1">
    <source>
        <dbReference type="ARBA" id="ARBA00022614"/>
    </source>
</evidence>
<keyword evidence="2" id="KW-0677">Repeat</keyword>
<feature type="region of interest" description="Disordered" evidence="4">
    <location>
        <begin position="19"/>
        <end position="46"/>
    </location>
</feature>
<dbReference type="InterPro" id="IPR001611">
    <property type="entry name" value="Leu-rich_rpt"/>
</dbReference>
<dbReference type="GO" id="GO:0051707">
    <property type="term" value="P:response to other organism"/>
    <property type="evidence" value="ECO:0007669"/>
    <property type="project" value="UniProtKB-ARBA"/>
</dbReference>
<protein>
    <submittedName>
        <fullName evidence="5">Scaffold/adaptor protein</fullName>
    </submittedName>
</protein>
<evidence type="ECO:0000313" key="5">
    <source>
        <dbReference type="EMBL" id="GAA0175942.1"/>
    </source>
</evidence>
<name>A0AAV3RHV0_LITER</name>